<reference evidence="2" key="1">
    <citation type="submission" date="2020-07" db="EMBL/GenBank/DDBJ databases">
        <title>Complete genome sequencing of Coprobacter sp. strain 2CBH44.</title>
        <authorList>
            <person name="Sakamoto M."/>
            <person name="Murakami T."/>
            <person name="Mori H."/>
        </authorList>
    </citation>
    <scope>NUCLEOTIDE SEQUENCE [LARGE SCALE GENOMIC DNA]</scope>
    <source>
        <strain evidence="2">2CBH44</strain>
    </source>
</reference>
<protein>
    <submittedName>
        <fullName evidence="1">Uncharacterized protein</fullName>
    </submittedName>
</protein>
<proteinExistence type="predicted"/>
<dbReference type="AlphaFoldDB" id="A0A7G1HT23"/>
<organism evidence="1 2">
    <name type="scientific">Coprobacter secundus subsp. similis</name>
    <dbReference type="NCBI Taxonomy" id="2751153"/>
    <lineage>
        <taxon>Bacteria</taxon>
        <taxon>Pseudomonadati</taxon>
        <taxon>Bacteroidota</taxon>
        <taxon>Bacteroidia</taxon>
        <taxon>Bacteroidales</taxon>
        <taxon>Barnesiellaceae</taxon>
        <taxon>Coprobacter</taxon>
    </lineage>
</organism>
<name>A0A7G1HT23_9BACT</name>
<dbReference type="KEGG" id="copr:Cop2CBH44_00240"/>
<dbReference type="Proteomes" id="UP000594042">
    <property type="component" value="Chromosome"/>
</dbReference>
<dbReference type="EMBL" id="AP023322">
    <property type="protein sequence ID" value="BCI61671.1"/>
    <property type="molecule type" value="Genomic_DNA"/>
</dbReference>
<accession>A0A7G1HT23</accession>
<evidence type="ECO:0000313" key="1">
    <source>
        <dbReference type="EMBL" id="BCI61671.1"/>
    </source>
</evidence>
<evidence type="ECO:0000313" key="2">
    <source>
        <dbReference type="Proteomes" id="UP000594042"/>
    </source>
</evidence>
<gene>
    <name evidence="1" type="ORF">Cop2CBH44_00240</name>
</gene>
<sequence>MMIQTQDLRISRLNFARVRFENFSEMFFCFYEEDNRLSDKDIHLLYPQD</sequence>
<keyword evidence="2" id="KW-1185">Reference proteome</keyword>